<dbReference type="RefSeq" id="WP_309875531.1">
    <property type="nucleotide sequence ID" value="NZ_CP133838.1"/>
</dbReference>
<dbReference type="Gene3D" id="2.60.120.10">
    <property type="entry name" value="Jelly Rolls"/>
    <property type="match status" value="1"/>
</dbReference>
<reference evidence="2 3" key="1">
    <citation type="submission" date="2023-09" db="EMBL/GenBank/DDBJ databases">
        <title>Buttiauxella selenatireducens sp. nov., isolated from the rhizosphere of Cardamine hupingshanesis.</title>
        <authorList>
            <person name="Zhang S."/>
            <person name="Xu Z."/>
            <person name="Wang H."/>
            <person name="Guo Y."/>
        </authorList>
    </citation>
    <scope>NUCLEOTIDE SEQUENCE [LARGE SCALE GENOMIC DNA]</scope>
    <source>
        <strain evidence="2 3">R73</strain>
    </source>
</reference>
<dbReference type="Pfam" id="PF15977">
    <property type="entry name" value="HTH_46"/>
    <property type="match status" value="1"/>
</dbReference>
<organism evidence="2 3">
    <name type="scientific">Buttiauxella selenatireducens</name>
    <dbReference type="NCBI Taxonomy" id="3073902"/>
    <lineage>
        <taxon>Bacteria</taxon>
        <taxon>Pseudomonadati</taxon>
        <taxon>Pseudomonadota</taxon>
        <taxon>Gammaproteobacteria</taxon>
        <taxon>Enterobacterales</taxon>
        <taxon>Enterobacteriaceae</taxon>
        <taxon>Buttiauxella</taxon>
    </lineage>
</organism>
<proteinExistence type="predicted"/>
<evidence type="ECO:0000259" key="1">
    <source>
        <dbReference type="Pfam" id="PF15977"/>
    </source>
</evidence>
<feature type="domain" description="IprA winged helix-turn-helix" evidence="1">
    <location>
        <begin position="145"/>
        <end position="211"/>
    </location>
</feature>
<protein>
    <submittedName>
        <fullName evidence="2">Helix-turn-helix domain-containing protein</fullName>
    </submittedName>
</protein>
<gene>
    <name evidence="2" type="ORF">RHD99_17385</name>
</gene>
<dbReference type="InterPro" id="IPR014710">
    <property type="entry name" value="RmlC-like_jellyroll"/>
</dbReference>
<dbReference type="EMBL" id="CP133838">
    <property type="protein sequence ID" value="WMY73222.1"/>
    <property type="molecule type" value="Genomic_DNA"/>
</dbReference>
<accession>A0ABY9SAX3</accession>
<evidence type="ECO:0000313" key="2">
    <source>
        <dbReference type="EMBL" id="WMY73222.1"/>
    </source>
</evidence>
<dbReference type="InterPro" id="IPR041687">
    <property type="entry name" value="HTH_46"/>
</dbReference>
<evidence type="ECO:0000313" key="3">
    <source>
        <dbReference type="Proteomes" id="UP001246690"/>
    </source>
</evidence>
<keyword evidence="3" id="KW-1185">Reference proteome</keyword>
<name>A0ABY9SAX3_9ENTR</name>
<sequence length="214" mass="23884">MSKELLSGPSPSMIQVQATLDLVEKLSPHLTFEIVPPQSKFPYIIDDIPMCTVVRSGKVRVRRDSDEIVIASVPIPNIMGVGSLVPKNAGLYIETVSECSIASLTSEQVLKLIGQLDLWQLLSAHITKVANNVLVYSIIMTPPTAYEVIRFQLLALMDEDSDIRNDITAANYILQRTRLSRSSVMKILAELKKGEFIVMDEGRLIHINKLPHKY</sequence>
<dbReference type="Proteomes" id="UP001246690">
    <property type="component" value="Chromosome"/>
</dbReference>